<evidence type="ECO:0000313" key="2">
    <source>
        <dbReference type="Proteomes" id="UP000183107"/>
    </source>
</evidence>
<accession>A0A1I4XFY0</accession>
<evidence type="ECO:0000313" key="1">
    <source>
        <dbReference type="EMBL" id="SFN24436.1"/>
    </source>
</evidence>
<name>A0A1I4XFY0_9PROT</name>
<proteinExistence type="predicted"/>
<sequence length="69" mass="7673">MVKNRANCQAGQFDWGNVLALEYFSALSDLRKIVIDGRDLRGENGLCHAEILATVGGESAKLRTAFWKF</sequence>
<gene>
    <name evidence="1" type="ORF">SAMN05216386_0087</name>
</gene>
<reference evidence="2" key="1">
    <citation type="submission" date="2016-10" db="EMBL/GenBank/DDBJ databases">
        <authorList>
            <person name="Varghese N."/>
        </authorList>
    </citation>
    <scope>NUCLEOTIDE SEQUENCE [LARGE SCALE GENOMIC DNA]</scope>
    <source>
        <strain evidence="2">Nsp8</strain>
    </source>
</reference>
<organism evidence="1 2">
    <name type="scientific">Nitrosospira briensis</name>
    <dbReference type="NCBI Taxonomy" id="35799"/>
    <lineage>
        <taxon>Bacteria</taxon>
        <taxon>Pseudomonadati</taxon>
        <taxon>Pseudomonadota</taxon>
        <taxon>Betaproteobacteria</taxon>
        <taxon>Nitrosomonadales</taxon>
        <taxon>Nitrosomonadaceae</taxon>
        <taxon>Nitrosospira</taxon>
    </lineage>
</organism>
<keyword evidence="2" id="KW-1185">Reference proteome</keyword>
<protein>
    <submittedName>
        <fullName evidence="1">Uncharacterized protein</fullName>
    </submittedName>
</protein>
<dbReference type="AlphaFoldDB" id="A0A1I4XFY0"/>
<dbReference type="Proteomes" id="UP000183107">
    <property type="component" value="Unassembled WGS sequence"/>
</dbReference>
<dbReference type="EMBL" id="FOVJ01000001">
    <property type="protein sequence ID" value="SFN24436.1"/>
    <property type="molecule type" value="Genomic_DNA"/>
</dbReference>
<dbReference type="RefSeq" id="WP_177186881.1">
    <property type="nucleotide sequence ID" value="NZ_FOVJ01000001.1"/>
</dbReference>